<dbReference type="AlphaFoldDB" id="A0A0A9C2N1"/>
<name>A0A0A9C2N1_ARUDO</name>
<protein>
    <submittedName>
        <fullName evidence="1">Uncharacterized protein</fullName>
    </submittedName>
</protein>
<dbReference type="EMBL" id="GBRH01227351">
    <property type="protein sequence ID" value="JAD70544.1"/>
    <property type="molecule type" value="Transcribed_RNA"/>
</dbReference>
<reference evidence="1" key="1">
    <citation type="submission" date="2014-09" db="EMBL/GenBank/DDBJ databases">
        <authorList>
            <person name="Magalhaes I.L.F."/>
            <person name="Oliveira U."/>
            <person name="Santos F.R."/>
            <person name="Vidigal T.H.D.A."/>
            <person name="Brescovit A.D."/>
            <person name="Santos A.J."/>
        </authorList>
    </citation>
    <scope>NUCLEOTIDE SEQUENCE</scope>
    <source>
        <tissue evidence="1">Shoot tissue taken approximately 20 cm above the soil surface</tissue>
    </source>
</reference>
<proteinExistence type="predicted"/>
<reference evidence="1" key="2">
    <citation type="journal article" date="2015" name="Data Brief">
        <title>Shoot transcriptome of the giant reed, Arundo donax.</title>
        <authorList>
            <person name="Barrero R.A."/>
            <person name="Guerrero F.D."/>
            <person name="Moolhuijzen P."/>
            <person name="Goolsby J.A."/>
            <person name="Tidwell J."/>
            <person name="Bellgard S.E."/>
            <person name="Bellgard M.I."/>
        </authorList>
    </citation>
    <scope>NUCLEOTIDE SEQUENCE</scope>
    <source>
        <tissue evidence="1">Shoot tissue taken approximately 20 cm above the soil surface</tissue>
    </source>
</reference>
<accession>A0A0A9C2N1</accession>
<evidence type="ECO:0000313" key="1">
    <source>
        <dbReference type="EMBL" id="JAD70544.1"/>
    </source>
</evidence>
<sequence length="27" mass="3117">MCYLLFVQTSGVIVTHVSINIRRISCY</sequence>
<organism evidence="1">
    <name type="scientific">Arundo donax</name>
    <name type="common">Giant reed</name>
    <name type="synonym">Donax arundinaceus</name>
    <dbReference type="NCBI Taxonomy" id="35708"/>
    <lineage>
        <taxon>Eukaryota</taxon>
        <taxon>Viridiplantae</taxon>
        <taxon>Streptophyta</taxon>
        <taxon>Embryophyta</taxon>
        <taxon>Tracheophyta</taxon>
        <taxon>Spermatophyta</taxon>
        <taxon>Magnoliopsida</taxon>
        <taxon>Liliopsida</taxon>
        <taxon>Poales</taxon>
        <taxon>Poaceae</taxon>
        <taxon>PACMAD clade</taxon>
        <taxon>Arundinoideae</taxon>
        <taxon>Arundineae</taxon>
        <taxon>Arundo</taxon>
    </lineage>
</organism>